<keyword evidence="1" id="KW-0472">Membrane</keyword>
<reference evidence="3 4" key="1">
    <citation type="journal article" date="2019" name="Sci. Rep.">
        <title>Comparative genomics of chytrid fungi reveal insights into the obligate biotrophic and pathogenic lifestyle of Synchytrium endobioticum.</title>
        <authorList>
            <person name="van de Vossenberg B.T.L.H."/>
            <person name="Warris S."/>
            <person name="Nguyen H.D.T."/>
            <person name="van Gent-Pelzer M.P.E."/>
            <person name="Joly D.L."/>
            <person name="van de Geest H.C."/>
            <person name="Bonants P.J.M."/>
            <person name="Smith D.S."/>
            <person name="Levesque C.A."/>
            <person name="van der Lee T.A.J."/>
        </authorList>
    </citation>
    <scope>NUCLEOTIDE SEQUENCE [LARGE SCALE GENOMIC DNA]</scope>
    <source>
        <strain evidence="3 4">CBS 809.83</strain>
    </source>
</reference>
<dbReference type="PANTHER" id="PTHR44157:SF1">
    <property type="entry name" value="DNAJ HOMOLOG SUBFAMILY C MEMBER 11"/>
    <property type="match status" value="1"/>
</dbReference>
<dbReference type="InterPro" id="IPR001623">
    <property type="entry name" value="DnaJ_domain"/>
</dbReference>
<dbReference type="EMBL" id="QEAQ01000228">
    <property type="protein sequence ID" value="TPX53379.1"/>
    <property type="molecule type" value="Genomic_DNA"/>
</dbReference>
<dbReference type="CDD" id="cd06257">
    <property type="entry name" value="DnaJ"/>
    <property type="match status" value="1"/>
</dbReference>
<dbReference type="Gene3D" id="1.10.287.110">
    <property type="entry name" value="DnaJ domain"/>
    <property type="match status" value="1"/>
</dbReference>
<organism evidence="3 4">
    <name type="scientific">Powellomyces hirtus</name>
    <dbReference type="NCBI Taxonomy" id="109895"/>
    <lineage>
        <taxon>Eukaryota</taxon>
        <taxon>Fungi</taxon>
        <taxon>Fungi incertae sedis</taxon>
        <taxon>Chytridiomycota</taxon>
        <taxon>Chytridiomycota incertae sedis</taxon>
        <taxon>Chytridiomycetes</taxon>
        <taxon>Spizellomycetales</taxon>
        <taxon>Powellomycetaceae</taxon>
        <taxon>Powellomyces</taxon>
    </lineage>
</organism>
<evidence type="ECO:0000259" key="2">
    <source>
        <dbReference type="PROSITE" id="PS50076"/>
    </source>
</evidence>
<evidence type="ECO:0000256" key="1">
    <source>
        <dbReference type="SAM" id="Phobius"/>
    </source>
</evidence>
<dbReference type="SUPFAM" id="SSF46565">
    <property type="entry name" value="Chaperone J-domain"/>
    <property type="match status" value="1"/>
</dbReference>
<feature type="transmembrane region" description="Helical" evidence="1">
    <location>
        <begin position="166"/>
        <end position="187"/>
    </location>
</feature>
<keyword evidence="1" id="KW-0812">Transmembrane</keyword>
<feature type="transmembrane region" description="Helical" evidence="1">
    <location>
        <begin position="45"/>
        <end position="63"/>
    </location>
</feature>
<dbReference type="PRINTS" id="PR00625">
    <property type="entry name" value="JDOMAIN"/>
</dbReference>
<dbReference type="PROSITE" id="PS50076">
    <property type="entry name" value="DNAJ_2"/>
    <property type="match status" value="1"/>
</dbReference>
<dbReference type="GO" id="GO:0042407">
    <property type="term" value="P:cristae formation"/>
    <property type="evidence" value="ECO:0007669"/>
    <property type="project" value="TreeGrafter"/>
</dbReference>
<feature type="transmembrane region" description="Helical" evidence="1">
    <location>
        <begin position="239"/>
        <end position="261"/>
    </location>
</feature>
<comment type="caution">
    <text evidence="3">The sequence shown here is derived from an EMBL/GenBank/DDBJ whole genome shotgun (WGS) entry which is preliminary data.</text>
</comment>
<evidence type="ECO:0000313" key="3">
    <source>
        <dbReference type="EMBL" id="TPX53379.1"/>
    </source>
</evidence>
<protein>
    <recommendedName>
        <fullName evidence="2">J domain-containing protein</fullName>
    </recommendedName>
</protein>
<dbReference type="GO" id="GO:0005739">
    <property type="term" value="C:mitochondrion"/>
    <property type="evidence" value="ECO:0007669"/>
    <property type="project" value="GOC"/>
</dbReference>
<gene>
    <name evidence="3" type="ORF">PhCBS80983_g06304</name>
</gene>
<dbReference type="STRING" id="109895.A0A507DNT1"/>
<keyword evidence="4" id="KW-1185">Reference proteome</keyword>
<proteinExistence type="predicted"/>
<dbReference type="Pfam" id="PF00226">
    <property type="entry name" value="DnaJ"/>
    <property type="match status" value="1"/>
</dbReference>
<dbReference type="AlphaFoldDB" id="A0A507DNT1"/>
<feature type="transmembrane region" description="Helical" evidence="1">
    <location>
        <begin position="6"/>
        <end position="24"/>
    </location>
</feature>
<dbReference type="InterPro" id="IPR052243">
    <property type="entry name" value="Mito_inner_membrane_organizer"/>
</dbReference>
<dbReference type="SMART" id="SM00271">
    <property type="entry name" value="DnaJ"/>
    <property type="match status" value="1"/>
</dbReference>
<evidence type="ECO:0000313" key="4">
    <source>
        <dbReference type="Proteomes" id="UP000318582"/>
    </source>
</evidence>
<dbReference type="InterPro" id="IPR036869">
    <property type="entry name" value="J_dom_sf"/>
</dbReference>
<feature type="domain" description="J" evidence="2">
    <location>
        <begin position="72"/>
        <end position="142"/>
    </location>
</feature>
<dbReference type="Proteomes" id="UP000318582">
    <property type="component" value="Unassembled WGS sequence"/>
</dbReference>
<sequence>MDLDFGWQMFFWAFVPSMATKFIQKQYYAYRRPRRTATPSEASKHYKIIYVIVVLAYLLYTIVDVERSLPATHYDYLQVDRACDAKDLRSQARQMTLMFHPDKLMTLDESERQDAEIRYLHMRQAYDVLKDPFKRSIYDKYGDKMQDCQRCLTEKDYLLKALPTVAAFYLISGGILILLSVFGTLNFGRYWRFVGLLTMGCLEFRLLTAPLPTSSSTPQPLAATILHTLLPWRTTHEHIALLHQLFVVISIAVSQLGPILWPPTATTTADRAQMLTDLDALTNMQLKESAHNFRSVFAPFARDPAAVGELQKKMEKMAVDLQLLDGNADLTIAAGQAHMRIAKRK</sequence>
<dbReference type="PANTHER" id="PTHR44157">
    <property type="entry name" value="DNAJ HOMOLOG SUBFAMILY C MEMBER 11"/>
    <property type="match status" value="1"/>
</dbReference>
<keyword evidence="1" id="KW-1133">Transmembrane helix</keyword>
<accession>A0A507DNT1</accession>
<name>A0A507DNT1_9FUNG</name>